<accession>A0A9N9S483</accession>
<keyword evidence="2" id="KW-1185">Reference proteome</keyword>
<organism evidence="1 2">
    <name type="scientific">Chironomus riparius</name>
    <dbReference type="NCBI Taxonomy" id="315576"/>
    <lineage>
        <taxon>Eukaryota</taxon>
        <taxon>Metazoa</taxon>
        <taxon>Ecdysozoa</taxon>
        <taxon>Arthropoda</taxon>
        <taxon>Hexapoda</taxon>
        <taxon>Insecta</taxon>
        <taxon>Pterygota</taxon>
        <taxon>Neoptera</taxon>
        <taxon>Endopterygota</taxon>
        <taxon>Diptera</taxon>
        <taxon>Nematocera</taxon>
        <taxon>Chironomoidea</taxon>
        <taxon>Chironomidae</taxon>
        <taxon>Chironominae</taxon>
        <taxon>Chironomus</taxon>
    </lineage>
</organism>
<proteinExistence type="predicted"/>
<evidence type="ECO:0008006" key="3">
    <source>
        <dbReference type="Google" id="ProtNLM"/>
    </source>
</evidence>
<evidence type="ECO:0000313" key="1">
    <source>
        <dbReference type="EMBL" id="CAG9808367.1"/>
    </source>
</evidence>
<evidence type="ECO:0000313" key="2">
    <source>
        <dbReference type="Proteomes" id="UP001153620"/>
    </source>
</evidence>
<protein>
    <recommendedName>
        <fullName evidence="3">EGF-like domain-containing protein</fullName>
    </recommendedName>
</protein>
<dbReference type="EMBL" id="OU895879">
    <property type="protein sequence ID" value="CAG9808367.1"/>
    <property type="molecule type" value="Genomic_DNA"/>
</dbReference>
<reference evidence="1" key="2">
    <citation type="submission" date="2022-10" db="EMBL/GenBank/DDBJ databases">
        <authorList>
            <consortium name="ENA_rothamsted_submissions"/>
            <consortium name="culmorum"/>
            <person name="King R."/>
        </authorList>
    </citation>
    <scope>NUCLEOTIDE SEQUENCE</scope>
</reference>
<dbReference type="Proteomes" id="UP001153620">
    <property type="component" value="Chromosome 3"/>
</dbReference>
<gene>
    <name evidence="1" type="ORF">CHIRRI_LOCUS11209</name>
</gene>
<dbReference type="OrthoDB" id="7250310at2759"/>
<dbReference type="AlphaFoldDB" id="A0A9N9S483"/>
<sequence>MKLIDYIIIISLSSSFVNLKNLKSLSCSSSLNKTCKYNEFCDPHEKICKIFNACIGDGSCETDEYCDSQKRTCIKGCRDDYSCNEDEYCDRLNDQLCKKGCREWSIKCKHGEFCSSESHQCVKGCKHDTHCESNEVCNLKNNKCYSYCYKSPCGNNSVCTIVDHNRHCSCMTGYSPLTGFGCKLNGQSDSTVNVDSETLDCQKYCGPQSMCAIENNKITCYCSYDIGKNPFIDCSFVLPHPPIPIGPGCIAVLCG</sequence>
<reference evidence="1" key="1">
    <citation type="submission" date="2022-01" db="EMBL/GenBank/DDBJ databases">
        <authorList>
            <person name="King R."/>
        </authorList>
    </citation>
    <scope>NUCLEOTIDE SEQUENCE</scope>
</reference>
<name>A0A9N9S483_9DIPT</name>